<feature type="chain" id="PRO_5031464003" description="Thioredoxin domain-containing protein" evidence="1">
    <location>
        <begin position="35"/>
        <end position="322"/>
    </location>
</feature>
<dbReference type="PANTHER" id="PTHR47353:SF1">
    <property type="entry name" value="THIOREDOXIN-LIKE PROTEIN HCF164, CHLOROPLASTIC"/>
    <property type="match status" value="1"/>
</dbReference>
<name>A0A7S3L487_9STRA</name>
<keyword evidence="1" id="KW-0732">Signal</keyword>
<proteinExistence type="predicted"/>
<protein>
    <recommendedName>
        <fullName evidence="2">Thioredoxin domain-containing protein</fullName>
    </recommendedName>
</protein>
<accession>A0A7S3L487</accession>
<dbReference type="AlphaFoldDB" id="A0A7S3L487"/>
<dbReference type="SUPFAM" id="SSF52833">
    <property type="entry name" value="Thioredoxin-like"/>
    <property type="match status" value="1"/>
</dbReference>
<evidence type="ECO:0000259" key="2">
    <source>
        <dbReference type="PROSITE" id="PS51352"/>
    </source>
</evidence>
<evidence type="ECO:0000313" key="3">
    <source>
        <dbReference type="EMBL" id="CAE0411115.1"/>
    </source>
</evidence>
<dbReference type="InterPro" id="IPR013766">
    <property type="entry name" value="Thioredoxin_domain"/>
</dbReference>
<sequence length="322" mass="35249">MNAIPMKRQHIRKAPLLTVRTTFVLSVFSLPAAAFHVPLPPTYSDTCSRRFSSALKMDQEKESEKRTVFAADSSSATLNATFVSSNALFSDEADAQAASFGDVVRPKYLSTDNSKVETKNLFANTPGPSATTTSMDEVEVAASMRRRNLGVAIASIALAFLNYFWQFTHPVSPVQLLVGMQENSAPVSVIGVNGKPTVVDFWAPWCENCKLMAPTMLQVEEEYKDKVNFVLVNGDKRDAWPLIEAFGVDAIPHIALVSSEGDVETALIGPVPKRVLEADLDVLISNAKLKAKQKATQSEAIPYRMLDVFAGNPDARRVHFDP</sequence>
<gene>
    <name evidence="3" type="ORF">ACOF00016_LOCUS8506</name>
</gene>
<evidence type="ECO:0000256" key="1">
    <source>
        <dbReference type="SAM" id="SignalP"/>
    </source>
</evidence>
<dbReference type="PROSITE" id="PS51352">
    <property type="entry name" value="THIOREDOXIN_2"/>
    <property type="match status" value="1"/>
</dbReference>
<dbReference type="EMBL" id="HBIM01010146">
    <property type="protein sequence ID" value="CAE0411115.1"/>
    <property type="molecule type" value="Transcribed_RNA"/>
</dbReference>
<dbReference type="Pfam" id="PF00085">
    <property type="entry name" value="Thioredoxin"/>
    <property type="match status" value="1"/>
</dbReference>
<reference evidence="3" key="1">
    <citation type="submission" date="2021-01" db="EMBL/GenBank/DDBJ databases">
        <authorList>
            <person name="Corre E."/>
            <person name="Pelletier E."/>
            <person name="Niang G."/>
            <person name="Scheremetjew M."/>
            <person name="Finn R."/>
            <person name="Kale V."/>
            <person name="Holt S."/>
            <person name="Cochrane G."/>
            <person name="Meng A."/>
            <person name="Brown T."/>
            <person name="Cohen L."/>
        </authorList>
    </citation>
    <scope>NUCLEOTIDE SEQUENCE</scope>
    <source>
        <strain evidence="3">CCMP127</strain>
    </source>
</reference>
<feature type="domain" description="Thioredoxin" evidence="2">
    <location>
        <begin position="165"/>
        <end position="285"/>
    </location>
</feature>
<dbReference type="InterPro" id="IPR044241">
    <property type="entry name" value="TxlA/HCF164"/>
</dbReference>
<dbReference type="GO" id="GO:0016671">
    <property type="term" value="F:oxidoreductase activity, acting on a sulfur group of donors, disulfide as acceptor"/>
    <property type="evidence" value="ECO:0007669"/>
    <property type="project" value="TreeGrafter"/>
</dbReference>
<organism evidence="3">
    <name type="scientific">Amphora coffeiformis</name>
    <dbReference type="NCBI Taxonomy" id="265554"/>
    <lineage>
        <taxon>Eukaryota</taxon>
        <taxon>Sar</taxon>
        <taxon>Stramenopiles</taxon>
        <taxon>Ochrophyta</taxon>
        <taxon>Bacillariophyta</taxon>
        <taxon>Bacillariophyceae</taxon>
        <taxon>Bacillariophycidae</taxon>
        <taxon>Thalassiophysales</taxon>
        <taxon>Catenulaceae</taxon>
        <taxon>Amphora</taxon>
    </lineage>
</organism>
<dbReference type="PANTHER" id="PTHR47353">
    <property type="entry name" value="THIOREDOXIN-LIKE PROTEIN HCF164, CHLOROPLASTIC"/>
    <property type="match status" value="1"/>
</dbReference>
<dbReference type="Gene3D" id="3.40.30.10">
    <property type="entry name" value="Glutaredoxin"/>
    <property type="match status" value="1"/>
</dbReference>
<dbReference type="InterPro" id="IPR036249">
    <property type="entry name" value="Thioredoxin-like_sf"/>
</dbReference>
<feature type="signal peptide" evidence="1">
    <location>
        <begin position="1"/>
        <end position="34"/>
    </location>
</feature>